<evidence type="ECO:0000256" key="5">
    <source>
        <dbReference type="SAM" id="MobiDB-lite"/>
    </source>
</evidence>
<evidence type="ECO:0000256" key="3">
    <source>
        <dbReference type="ARBA" id="ARBA00022989"/>
    </source>
</evidence>
<feature type="transmembrane region" description="Helical" evidence="6">
    <location>
        <begin position="997"/>
        <end position="1016"/>
    </location>
</feature>
<feature type="transmembrane region" description="Helical" evidence="6">
    <location>
        <begin position="911"/>
        <end position="933"/>
    </location>
</feature>
<feature type="region of interest" description="Disordered" evidence="5">
    <location>
        <begin position="1"/>
        <end position="138"/>
    </location>
</feature>
<evidence type="ECO:0000259" key="7">
    <source>
        <dbReference type="PROSITE" id="PS50801"/>
    </source>
</evidence>
<feature type="region of interest" description="Disordered" evidence="5">
    <location>
        <begin position="502"/>
        <end position="589"/>
    </location>
</feature>
<protein>
    <submittedName>
        <fullName evidence="8">Prestin</fullName>
    </submittedName>
</protein>
<evidence type="ECO:0000256" key="6">
    <source>
        <dbReference type="SAM" id="Phobius"/>
    </source>
</evidence>
<dbReference type="EMBL" id="GGYP01005610">
    <property type="protein sequence ID" value="MDE50381.1"/>
    <property type="molecule type" value="Transcribed_RNA"/>
</dbReference>
<dbReference type="PROSITE" id="PS50801">
    <property type="entry name" value="STAS"/>
    <property type="match status" value="1"/>
</dbReference>
<feature type="compositionally biased region" description="Polar residues" evidence="5">
    <location>
        <begin position="503"/>
        <end position="516"/>
    </location>
</feature>
<dbReference type="GO" id="GO:0016020">
    <property type="term" value="C:membrane"/>
    <property type="evidence" value="ECO:0007669"/>
    <property type="project" value="UniProtKB-SubCell"/>
</dbReference>
<feature type="compositionally biased region" description="Basic residues" evidence="5">
    <location>
        <begin position="654"/>
        <end position="663"/>
    </location>
</feature>
<feature type="compositionally biased region" description="Basic and acidic residues" evidence="5">
    <location>
        <begin position="469"/>
        <end position="482"/>
    </location>
</feature>
<name>A0A6G1SJJ8_9ACAR</name>
<feature type="transmembrane region" description="Helical" evidence="6">
    <location>
        <begin position="945"/>
        <end position="965"/>
    </location>
</feature>
<feature type="compositionally biased region" description="Low complexity" evidence="5">
    <location>
        <begin position="558"/>
        <end position="589"/>
    </location>
</feature>
<feature type="transmembrane region" description="Helical" evidence="6">
    <location>
        <begin position="801"/>
        <end position="825"/>
    </location>
</feature>
<dbReference type="InterPro" id="IPR036513">
    <property type="entry name" value="STAS_dom_sf"/>
</dbReference>
<feature type="region of interest" description="Disordered" evidence="5">
    <location>
        <begin position="633"/>
        <end position="675"/>
    </location>
</feature>
<feature type="compositionally biased region" description="Basic and acidic residues" evidence="5">
    <location>
        <begin position="53"/>
        <end position="70"/>
    </location>
</feature>
<organism evidence="8">
    <name type="scientific">Aceria tosichella</name>
    <name type="common">wheat curl mite</name>
    <dbReference type="NCBI Taxonomy" id="561515"/>
    <lineage>
        <taxon>Eukaryota</taxon>
        <taxon>Metazoa</taxon>
        <taxon>Ecdysozoa</taxon>
        <taxon>Arthropoda</taxon>
        <taxon>Chelicerata</taxon>
        <taxon>Arachnida</taxon>
        <taxon>Acari</taxon>
        <taxon>Acariformes</taxon>
        <taxon>Trombidiformes</taxon>
        <taxon>Prostigmata</taxon>
        <taxon>Eupodina</taxon>
        <taxon>Eriophyoidea</taxon>
        <taxon>Eriophyidae</taxon>
        <taxon>Eriophyinae</taxon>
        <taxon>Aceriini</taxon>
        <taxon>Aceria</taxon>
    </lineage>
</organism>
<dbReference type="Pfam" id="PF00916">
    <property type="entry name" value="Sulfate_transp"/>
    <property type="match status" value="1"/>
</dbReference>
<sequence length="1370" mass="149826">MSATRRTTTSEPEHQLAHDVKPPEGPGAKGVRDEQKQKSGQGPEAAVAPPTRPGDDGLKDCDDILLRQVDDQVGVTHQSRKKRQRSASNSKKPLPTQADQHEVVTSTGPASCLDQAQGRPQQDAGRCSGDRDQQQEAHQLAFAVPVVSVATYDADGKCTNSSLPAAVGKQQGRAKLARINKEGAELPAAAHHNNDSNDGAPGEGSDDGGDGGAASTTSEVNSLDGAESIASRLSQIVDEQEFLMNHALANVSGGSGPVAAGFGSANNLAASSKFGEQEKRSVSLQHPAELSRPALDVITGRLNEPTAAAAARDARQLRNRTKSFAGQVLGGCDDGSDGGDVIRRTGRSSGEPAIGHGSSKLADRRNESSGAICLSTPFNPERGDLRSLKQQASTSAQNSGAATESRPSFGDQSNSGELMLNIRRSAWKLDEFEQAFKPPSFELDSPLSGGVGDFGMVSAISQQDPSGADLDRKSRHSFERHTLSSSSTRNFLARASRRFALNKQRSSGPSSPSQFDFTKPHLAQSNPKSPVNCVLLNNGGGGKRRFSHSDMSTGNWPQQQQAQLHHQNQQLQQANNHHPSSNFFQLSNSSGSSINTSANKINLLRVSSGLTMEELAQHRRSSGISMASFASSFDSSQTSRPFGRLGSLLTGSSARRHRHRHEHHRDDNNGADDSGGGCQCSRATLGQYLPVLEWLPAYSWRDDFLADLTAGLAVAALNISTSLSAAVVAETELGVAFRSSIFNTFVYAILCSSRHSSFGSWSIMSQMLLDSVRRALGDELILNRINLGPQASWNAEEYEMWHMNIIIMYTFLIGLVQLLAGLLNLGNILASFIPEALCSSMIAATAFTMAIGQLANMCGTSNKILWAIERNTTELAWADLKQQPVSITDLFAGLFRWIQQIALLVKHYEQINWIACLISLITVILLFINQSYLQAKLRVWFRKDNLFIPFEMLLLIVWICVGYALELRDKYHVATCGPIFIEFNLPNVPNLRLVRELWLDSLATALISYTMVFIMAKTYSNKFNYEINGNQELIACGAGNLIGGLFDALPATASFSRTAGQVEAGGRTQMASLVNCVTLVVLAQYLGHHVAHLPVCVMSATLFFGFVRMMTRTREALVYWRLCKVDFAIWFFTFGAIITFDLVNGFLYGFIFSLITMLYRAQNRRCYMLGSIGSSDVYVPLPKYPLAHELDGIKIFQFCGPIHYVCADLFERLLRQKTRVNVKELLKQIEDQQQEQQKLGQQNNTDKFIENGDNSNKSHSKGPTNAQQSPTQQATSFNPRDYNLPSHIILDFSMISNLDTAGIRIIKKIIVDYQRVNITIMLASLASHVAQVVKSDPELWEAHKDRFYLTLADAVHHALHDTSRASGKMN</sequence>
<dbReference type="SUPFAM" id="SSF52091">
    <property type="entry name" value="SpoIIaa-like"/>
    <property type="match status" value="1"/>
</dbReference>
<dbReference type="InterPro" id="IPR002645">
    <property type="entry name" value="STAS_dom"/>
</dbReference>
<dbReference type="InterPro" id="IPR011547">
    <property type="entry name" value="SLC26A/SulP_dom"/>
</dbReference>
<evidence type="ECO:0000256" key="4">
    <source>
        <dbReference type="ARBA" id="ARBA00023136"/>
    </source>
</evidence>
<proteinExistence type="predicted"/>
<feature type="transmembrane region" description="Helical" evidence="6">
    <location>
        <begin position="837"/>
        <end position="855"/>
    </location>
</feature>
<dbReference type="InterPro" id="IPR001902">
    <property type="entry name" value="SLC26A/SulP_fam"/>
</dbReference>
<keyword evidence="3 6" id="KW-1133">Transmembrane helix</keyword>
<accession>A0A6G1SJJ8</accession>
<dbReference type="Pfam" id="PF01740">
    <property type="entry name" value="STAS"/>
    <property type="match status" value="1"/>
</dbReference>
<feature type="transmembrane region" description="Helical" evidence="6">
    <location>
        <begin position="1127"/>
        <end position="1159"/>
    </location>
</feature>
<comment type="subcellular location">
    <subcellularLocation>
        <location evidence="1">Membrane</location>
        <topology evidence="1">Multi-pass membrane protein</topology>
    </subcellularLocation>
</comment>
<dbReference type="Gene3D" id="3.30.750.24">
    <property type="entry name" value="STAS domain"/>
    <property type="match status" value="1"/>
</dbReference>
<feature type="compositionally biased region" description="Polar residues" evidence="5">
    <location>
        <begin position="1"/>
        <end position="10"/>
    </location>
</feature>
<feature type="region of interest" description="Disordered" evidence="5">
    <location>
        <begin position="1234"/>
        <end position="1278"/>
    </location>
</feature>
<dbReference type="GO" id="GO:0055085">
    <property type="term" value="P:transmembrane transport"/>
    <property type="evidence" value="ECO:0007669"/>
    <property type="project" value="InterPro"/>
</dbReference>
<feature type="transmembrane region" description="Helical" evidence="6">
    <location>
        <begin position="1090"/>
        <end position="1107"/>
    </location>
</feature>
<gene>
    <name evidence="8" type="primary">SLC26A5_0</name>
    <name evidence="8" type="ORF">g.12120</name>
</gene>
<evidence type="ECO:0000313" key="8">
    <source>
        <dbReference type="EMBL" id="MDE50381.1"/>
    </source>
</evidence>
<feature type="compositionally biased region" description="Polar residues" evidence="5">
    <location>
        <begin position="1252"/>
        <end position="1278"/>
    </location>
</feature>
<evidence type="ECO:0000256" key="1">
    <source>
        <dbReference type="ARBA" id="ARBA00004141"/>
    </source>
</evidence>
<feature type="region of interest" description="Disordered" evidence="5">
    <location>
        <begin position="187"/>
        <end position="223"/>
    </location>
</feature>
<feature type="compositionally biased region" description="Polar residues" evidence="5">
    <location>
        <begin position="388"/>
        <end position="416"/>
    </location>
</feature>
<reference evidence="8" key="1">
    <citation type="submission" date="2018-10" db="EMBL/GenBank/DDBJ databases">
        <title>Transcriptome assembly of Aceria tosichella (Wheat curl mite) Type 2.</title>
        <authorList>
            <person name="Scully E.D."/>
            <person name="Geib S.M."/>
            <person name="Palmer N.A."/>
            <person name="Gupta A.K."/>
            <person name="Sarath G."/>
            <person name="Tatineni S."/>
        </authorList>
    </citation>
    <scope>NUCLEOTIDE SEQUENCE</scope>
    <source>
        <strain evidence="8">LincolnNE</strain>
    </source>
</reference>
<feature type="compositionally biased region" description="Basic and acidic residues" evidence="5">
    <location>
        <begin position="11"/>
        <end position="22"/>
    </location>
</feature>
<dbReference type="CDD" id="cd07042">
    <property type="entry name" value="STAS_SulP_like_sulfate_transporter"/>
    <property type="match status" value="1"/>
</dbReference>
<keyword evidence="4 6" id="KW-0472">Membrane</keyword>
<feature type="domain" description="STAS" evidence="7">
    <location>
        <begin position="1183"/>
        <end position="1358"/>
    </location>
</feature>
<evidence type="ECO:0000256" key="2">
    <source>
        <dbReference type="ARBA" id="ARBA00022692"/>
    </source>
</evidence>
<keyword evidence="2 6" id="KW-0812">Transmembrane</keyword>
<feature type="region of interest" description="Disordered" evidence="5">
    <location>
        <begin position="328"/>
        <end position="416"/>
    </location>
</feature>
<dbReference type="PANTHER" id="PTHR11814">
    <property type="entry name" value="SULFATE TRANSPORTER"/>
    <property type="match status" value="1"/>
</dbReference>
<feature type="region of interest" description="Disordered" evidence="5">
    <location>
        <begin position="454"/>
        <end position="486"/>
    </location>
</feature>